<sequence length="410" mass="46392">MELVKLHKICDLKNGFAFKSSDYVDESNTLSCRMSSIRPGGNFDLEHNKRYLPDNYADLYSDYLLEEGDIVIAMTDLAGDPKILGVPTIVRTNGKKLLQNQRVGKLIVKDNSKVHVPFLQYALNRPVNKNYYKKFAGGGLQINVGKQEILNNSIPLPPLDTQKKIAAILDEADKLRQLDKKLIEKYDALTQSLFLDMFGHPVGNPKGWEVKKLKEISTKIHSGNTPKGGSQVYVEQGITFFRSQNVWKNRLVYDDIAFIDQQTHDKMMKSSLMHKDILMTKTGRINTENSSLGRAAMYLGEDNKANLNGHVYLIRLKKGITNEFVLHILTTKEYRGHIRSVCVGGIDKRQLNKDHIENFPIIYPPINLQAKFTQLAAIVEQQKALTQASLEKSEALFNSLLQKAFKGELV</sequence>
<evidence type="ECO:0000256" key="1">
    <source>
        <dbReference type="ARBA" id="ARBA00010923"/>
    </source>
</evidence>
<dbReference type="EMBL" id="JBAWKB010000004">
    <property type="protein sequence ID" value="MFH6772820.1"/>
    <property type="molecule type" value="Genomic_DNA"/>
</dbReference>
<reference evidence="5 6" key="1">
    <citation type="submission" date="2024-02" db="EMBL/GenBank/DDBJ databases">
        <title>A Gaetbulibacter species isolated from tidal flats and genomic insights of their niches.</title>
        <authorList>
            <person name="Ye Y."/>
        </authorList>
    </citation>
    <scope>NUCLEOTIDE SEQUENCE [LARGE SCALE GENOMIC DNA]</scope>
    <source>
        <strain evidence="5 6">KYW382</strain>
    </source>
</reference>
<dbReference type="InterPro" id="IPR044946">
    <property type="entry name" value="Restrct_endonuc_typeI_TRD_sf"/>
</dbReference>
<name>A0ABW7N1I3_9FLAO</name>
<proteinExistence type="inferred from homology"/>
<dbReference type="Gene3D" id="3.90.220.20">
    <property type="entry name" value="DNA methylase specificity domains"/>
    <property type="match status" value="2"/>
</dbReference>
<keyword evidence="3" id="KW-0238">DNA-binding</keyword>
<dbReference type="CDD" id="cd17278">
    <property type="entry name" value="RMtype1_S_LdeBORF1052P-TRD2-CR2"/>
    <property type="match status" value="1"/>
</dbReference>
<keyword evidence="5" id="KW-0540">Nuclease</keyword>
<dbReference type="RefSeq" id="WP_344741701.1">
    <property type="nucleotide sequence ID" value="NZ_BAABAY010000006.1"/>
</dbReference>
<evidence type="ECO:0000259" key="4">
    <source>
        <dbReference type="Pfam" id="PF01420"/>
    </source>
</evidence>
<keyword evidence="6" id="KW-1185">Reference proteome</keyword>
<keyword evidence="5" id="KW-0255">Endonuclease</keyword>
<comment type="caution">
    <text evidence="5">The sequence shown here is derived from an EMBL/GenBank/DDBJ whole genome shotgun (WGS) entry which is preliminary data.</text>
</comment>
<gene>
    <name evidence="5" type="ORF">V8G58_12830</name>
</gene>
<dbReference type="InterPro" id="IPR000055">
    <property type="entry name" value="Restrct_endonuc_typeI_TRD"/>
</dbReference>
<dbReference type="InterPro" id="IPR052021">
    <property type="entry name" value="Type-I_RS_S_subunit"/>
</dbReference>
<protein>
    <submittedName>
        <fullName evidence="5">Restriction endonuclease subunit S</fullName>
        <ecNumber evidence="5">3.1.21.-</ecNumber>
    </submittedName>
</protein>
<comment type="similarity">
    <text evidence="1">Belongs to the type-I restriction system S methylase family.</text>
</comment>
<feature type="domain" description="Type I restriction modification DNA specificity" evidence="4">
    <location>
        <begin position="205"/>
        <end position="371"/>
    </location>
</feature>
<feature type="domain" description="Type I restriction modification DNA specificity" evidence="4">
    <location>
        <begin position="2"/>
        <end position="184"/>
    </location>
</feature>
<organism evidence="5 6">
    <name type="scientific">Gaetbulibacter aestuarii</name>
    <dbReference type="NCBI Taxonomy" id="1502358"/>
    <lineage>
        <taxon>Bacteria</taxon>
        <taxon>Pseudomonadati</taxon>
        <taxon>Bacteroidota</taxon>
        <taxon>Flavobacteriia</taxon>
        <taxon>Flavobacteriales</taxon>
        <taxon>Flavobacteriaceae</taxon>
        <taxon>Gaetbulibacter</taxon>
    </lineage>
</organism>
<dbReference type="EC" id="3.1.21.-" evidence="5"/>
<keyword evidence="5" id="KW-0378">Hydrolase</keyword>
<evidence type="ECO:0000313" key="5">
    <source>
        <dbReference type="EMBL" id="MFH6772820.1"/>
    </source>
</evidence>
<evidence type="ECO:0000256" key="2">
    <source>
        <dbReference type="ARBA" id="ARBA00022747"/>
    </source>
</evidence>
<accession>A0ABW7N1I3</accession>
<dbReference type="Proteomes" id="UP001610100">
    <property type="component" value="Unassembled WGS sequence"/>
</dbReference>
<dbReference type="GO" id="GO:0016787">
    <property type="term" value="F:hydrolase activity"/>
    <property type="evidence" value="ECO:0007669"/>
    <property type="project" value="UniProtKB-KW"/>
</dbReference>
<dbReference type="Pfam" id="PF01420">
    <property type="entry name" value="Methylase_S"/>
    <property type="match status" value="2"/>
</dbReference>
<dbReference type="SUPFAM" id="SSF116734">
    <property type="entry name" value="DNA methylase specificity domain"/>
    <property type="match status" value="2"/>
</dbReference>
<dbReference type="GO" id="GO:0004519">
    <property type="term" value="F:endonuclease activity"/>
    <property type="evidence" value="ECO:0007669"/>
    <property type="project" value="UniProtKB-KW"/>
</dbReference>
<keyword evidence="2" id="KW-0680">Restriction system</keyword>
<evidence type="ECO:0000313" key="6">
    <source>
        <dbReference type="Proteomes" id="UP001610100"/>
    </source>
</evidence>
<evidence type="ECO:0000256" key="3">
    <source>
        <dbReference type="ARBA" id="ARBA00023125"/>
    </source>
</evidence>
<dbReference type="PANTHER" id="PTHR30408">
    <property type="entry name" value="TYPE-1 RESTRICTION ENZYME ECOKI SPECIFICITY PROTEIN"/>
    <property type="match status" value="1"/>
</dbReference>
<dbReference type="PANTHER" id="PTHR30408:SF12">
    <property type="entry name" value="TYPE I RESTRICTION ENZYME MJAVIII SPECIFICITY SUBUNIT"/>
    <property type="match status" value="1"/>
</dbReference>